<proteinExistence type="predicted"/>
<keyword evidence="1" id="KW-0472">Membrane</keyword>
<keyword evidence="1" id="KW-1133">Transmembrane helix</keyword>
<feature type="transmembrane region" description="Helical" evidence="1">
    <location>
        <begin position="47"/>
        <end position="69"/>
    </location>
</feature>
<organism evidence="2 3">
    <name type="scientific">Mugilogobius chulae</name>
    <name type="common">yellowstripe goby</name>
    <dbReference type="NCBI Taxonomy" id="88201"/>
    <lineage>
        <taxon>Eukaryota</taxon>
        <taxon>Metazoa</taxon>
        <taxon>Chordata</taxon>
        <taxon>Craniata</taxon>
        <taxon>Vertebrata</taxon>
        <taxon>Euteleostomi</taxon>
        <taxon>Actinopterygii</taxon>
        <taxon>Neopterygii</taxon>
        <taxon>Teleostei</taxon>
        <taxon>Neoteleostei</taxon>
        <taxon>Acanthomorphata</taxon>
        <taxon>Gobiaria</taxon>
        <taxon>Gobiiformes</taxon>
        <taxon>Gobioidei</taxon>
        <taxon>Gobiidae</taxon>
        <taxon>Gobionellinae</taxon>
        <taxon>Mugilogobius</taxon>
    </lineage>
</organism>
<keyword evidence="1" id="KW-0812">Transmembrane</keyword>
<evidence type="ECO:0000256" key="1">
    <source>
        <dbReference type="SAM" id="Phobius"/>
    </source>
</evidence>
<protein>
    <recommendedName>
        <fullName evidence="4">G-protein coupled receptors family 1 profile domain-containing protein</fullName>
    </recommendedName>
</protein>
<dbReference type="Proteomes" id="UP001460270">
    <property type="component" value="Unassembled WGS sequence"/>
</dbReference>
<name>A0AAW0MY15_9GOBI</name>
<evidence type="ECO:0000313" key="2">
    <source>
        <dbReference type="EMBL" id="KAK7884503.1"/>
    </source>
</evidence>
<dbReference type="SUPFAM" id="SSF81321">
    <property type="entry name" value="Family A G protein-coupled receptor-like"/>
    <property type="match status" value="1"/>
</dbReference>
<gene>
    <name evidence="2" type="ORF">WMY93_027626</name>
</gene>
<keyword evidence="3" id="KW-1185">Reference proteome</keyword>
<sequence>MDFPDDFLLAELSHLQLYNDSLFHSNLSSSYNETDTLLPTSVKVTIVVVYMIVCVIGLVGNFLVMYVIIRLVRRLLSSPPGLQKVTFGSPFSLFARESVQDLGQREISDTRRRT</sequence>
<evidence type="ECO:0008006" key="4">
    <source>
        <dbReference type="Google" id="ProtNLM"/>
    </source>
</evidence>
<dbReference type="Gene3D" id="1.20.1070.10">
    <property type="entry name" value="Rhodopsin 7-helix transmembrane proteins"/>
    <property type="match status" value="1"/>
</dbReference>
<dbReference type="AlphaFoldDB" id="A0AAW0MY15"/>
<accession>A0AAW0MY15</accession>
<evidence type="ECO:0000313" key="3">
    <source>
        <dbReference type="Proteomes" id="UP001460270"/>
    </source>
</evidence>
<dbReference type="EMBL" id="JBBPFD010000020">
    <property type="protein sequence ID" value="KAK7884503.1"/>
    <property type="molecule type" value="Genomic_DNA"/>
</dbReference>
<reference evidence="3" key="1">
    <citation type="submission" date="2024-04" db="EMBL/GenBank/DDBJ databases">
        <title>Salinicola lusitanus LLJ914,a marine bacterium isolated from the Okinawa Trough.</title>
        <authorList>
            <person name="Li J."/>
        </authorList>
    </citation>
    <scope>NUCLEOTIDE SEQUENCE [LARGE SCALE GENOMIC DNA]</scope>
</reference>
<comment type="caution">
    <text evidence="2">The sequence shown here is derived from an EMBL/GenBank/DDBJ whole genome shotgun (WGS) entry which is preliminary data.</text>
</comment>